<reference evidence="2 3" key="1">
    <citation type="submission" date="2020-06" db="EMBL/GenBank/DDBJ databases">
        <authorList>
            <person name="Li R."/>
            <person name="Bekaert M."/>
        </authorList>
    </citation>
    <scope>NUCLEOTIDE SEQUENCE [LARGE SCALE GENOMIC DNA]</scope>
    <source>
        <strain evidence="3">wild</strain>
    </source>
</reference>
<name>A0A6J8CAE0_MYTCO</name>
<feature type="compositionally biased region" description="Acidic residues" evidence="1">
    <location>
        <begin position="204"/>
        <end position="221"/>
    </location>
</feature>
<keyword evidence="3" id="KW-1185">Reference proteome</keyword>
<dbReference type="OrthoDB" id="6156318at2759"/>
<protein>
    <submittedName>
        <fullName evidence="2">Uncharacterized protein</fullName>
    </submittedName>
</protein>
<sequence length="360" mass="42194">MSTSAKDPRITDLFTEGSHHRNLSVVVLNQNLYFSKDPTQRRNCHYLVLFNNPVDKQQIMTLGRQMIMYPGKGPYFLEKFEESTSQPFGYLLLDLKPTTPESNRLLGNVLQQQLAKTNEVIPTTNNIKTDQHSAVHNSYEDNTSEQTYENMPSCDDCGVVLDSMHDLQRHIKHWCQENESLKRKRDNEDLDNENPSKKSASEWIEYDSGSDDSSEDANIDDNEGYKTLLHEAIDTAKDTWDKKYDKYMKEGMNEEDAIQRSNEKISPIVQRQFFKRYTKLLKLIVPLDESNVHSDIVRQIQDVAENDTDYETQIRRILMKNRHQFNELFDDDYFEMNSDTEDKEDEDDEEDTDEDIKEED</sequence>
<feature type="region of interest" description="Disordered" evidence="1">
    <location>
        <begin position="332"/>
        <end position="360"/>
    </location>
</feature>
<gene>
    <name evidence="2" type="ORF">MCOR_27495</name>
</gene>
<evidence type="ECO:0000313" key="2">
    <source>
        <dbReference type="EMBL" id="CAC5392572.1"/>
    </source>
</evidence>
<evidence type="ECO:0000313" key="3">
    <source>
        <dbReference type="Proteomes" id="UP000507470"/>
    </source>
</evidence>
<dbReference type="Proteomes" id="UP000507470">
    <property type="component" value="Unassembled WGS sequence"/>
</dbReference>
<dbReference type="AlphaFoldDB" id="A0A6J8CAE0"/>
<accession>A0A6J8CAE0</accession>
<proteinExistence type="predicted"/>
<dbReference type="EMBL" id="CACVKT020004991">
    <property type="protein sequence ID" value="CAC5392572.1"/>
    <property type="molecule type" value="Genomic_DNA"/>
</dbReference>
<evidence type="ECO:0000256" key="1">
    <source>
        <dbReference type="SAM" id="MobiDB-lite"/>
    </source>
</evidence>
<feature type="region of interest" description="Disordered" evidence="1">
    <location>
        <begin position="181"/>
        <end position="221"/>
    </location>
</feature>
<organism evidence="2 3">
    <name type="scientific">Mytilus coruscus</name>
    <name type="common">Sea mussel</name>
    <dbReference type="NCBI Taxonomy" id="42192"/>
    <lineage>
        <taxon>Eukaryota</taxon>
        <taxon>Metazoa</taxon>
        <taxon>Spiralia</taxon>
        <taxon>Lophotrochozoa</taxon>
        <taxon>Mollusca</taxon>
        <taxon>Bivalvia</taxon>
        <taxon>Autobranchia</taxon>
        <taxon>Pteriomorphia</taxon>
        <taxon>Mytilida</taxon>
        <taxon>Mytiloidea</taxon>
        <taxon>Mytilidae</taxon>
        <taxon>Mytilinae</taxon>
        <taxon>Mytilus</taxon>
    </lineage>
</organism>